<dbReference type="AlphaFoldDB" id="A0A809RJX3"/>
<evidence type="ECO:0000313" key="6">
    <source>
        <dbReference type="EMBL" id="BBP01785.1"/>
    </source>
</evidence>
<dbReference type="KEGG" id="sniv:SFSGTM_24930"/>
<dbReference type="EMBL" id="AP021881">
    <property type="protein sequence ID" value="BBP01785.1"/>
    <property type="molecule type" value="Genomic_DNA"/>
</dbReference>
<accession>A0A809RJX3</accession>
<dbReference type="RefSeq" id="WP_162085510.1">
    <property type="nucleotide sequence ID" value="NZ_AP021881.1"/>
</dbReference>
<proteinExistence type="predicted"/>
<keyword evidence="2 5" id="KW-0812">Transmembrane</keyword>
<organism evidence="6 7">
    <name type="scientific">Sulfuriferula nivalis</name>
    <dbReference type="NCBI Taxonomy" id="2675298"/>
    <lineage>
        <taxon>Bacteria</taxon>
        <taxon>Pseudomonadati</taxon>
        <taxon>Pseudomonadota</taxon>
        <taxon>Betaproteobacteria</taxon>
        <taxon>Nitrosomonadales</taxon>
        <taxon>Sulfuricellaceae</taxon>
        <taxon>Sulfuriferula</taxon>
    </lineage>
</organism>
<keyword evidence="4 5" id="KW-0472">Membrane</keyword>
<protein>
    <submittedName>
        <fullName evidence="6">Colicin V production protein</fullName>
    </submittedName>
</protein>
<comment type="subcellular location">
    <subcellularLocation>
        <location evidence="1">Membrane</location>
        <topology evidence="1">Multi-pass membrane protein</topology>
    </subcellularLocation>
</comment>
<feature type="transmembrane region" description="Helical" evidence="5">
    <location>
        <begin position="135"/>
        <end position="152"/>
    </location>
</feature>
<keyword evidence="7" id="KW-1185">Reference proteome</keyword>
<sequence length="162" mass="17817">MNSVDWGILLVLFLSMLLGLVRGGVKEILSLLAWILAFIMAKYFAESAAVYMPAFITTPAIRYLGGFVLVFIAVMALSMLLTLLLAESLKAAGLGLFDRLLGFIFGAIRGLFIVTTMVLLAGLTALPKIELWQQSYFVPIFVKLAVISTPWLPDGLVKYIHF</sequence>
<dbReference type="PANTHER" id="PTHR36926">
    <property type="entry name" value="COLICIN V PRODUCTION PROTEIN"/>
    <property type="match status" value="1"/>
</dbReference>
<feature type="transmembrane region" description="Helical" evidence="5">
    <location>
        <begin position="63"/>
        <end position="85"/>
    </location>
</feature>
<reference evidence="7" key="1">
    <citation type="submission" date="2019-11" db="EMBL/GenBank/DDBJ databases">
        <title>Isolation and characterization of a novel species in the genus Sulfuriferula.</title>
        <authorList>
            <person name="Mochizuki J."/>
            <person name="Kojima H."/>
            <person name="Fukui M."/>
        </authorList>
    </citation>
    <scope>NUCLEOTIDE SEQUENCE [LARGE SCALE GENOMIC DNA]</scope>
    <source>
        <strain evidence="7">SGTM</strain>
    </source>
</reference>
<evidence type="ECO:0000313" key="7">
    <source>
        <dbReference type="Proteomes" id="UP000463939"/>
    </source>
</evidence>
<dbReference type="InterPro" id="IPR003825">
    <property type="entry name" value="Colicin-V_CvpA"/>
</dbReference>
<feature type="transmembrane region" description="Helical" evidence="5">
    <location>
        <begin position="33"/>
        <end position="56"/>
    </location>
</feature>
<evidence type="ECO:0000256" key="4">
    <source>
        <dbReference type="ARBA" id="ARBA00023136"/>
    </source>
</evidence>
<keyword evidence="3 5" id="KW-1133">Transmembrane helix</keyword>
<feature type="transmembrane region" description="Helical" evidence="5">
    <location>
        <begin position="100"/>
        <end position="123"/>
    </location>
</feature>
<evidence type="ECO:0000256" key="5">
    <source>
        <dbReference type="SAM" id="Phobius"/>
    </source>
</evidence>
<name>A0A809RJX3_9PROT</name>
<dbReference type="PANTHER" id="PTHR36926:SF1">
    <property type="entry name" value="COLICIN V PRODUCTION PROTEIN"/>
    <property type="match status" value="1"/>
</dbReference>
<dbReference type="Pfam" id="PF02674">
    <property type="entry name" value="Colicin_V"/>
    <property type="match status" value="1"/>
</dbReference>
<dbReference type="Proteomes" id="UP000463939">
    <property type="component" value="Chromosome"/>
</dbReference>
<evidence type="ECO:0000256" key="1">
    <source>
        <dbReference type="ARBA" id="ARBA00004141"/>
    </source>
</evidence>
<evidence type="ECO:0000256" key="2">
    <source>
        <dbReference type="ARBA" id="ARBA00022692"/>
    </source>
</evidence>
<dbReference type="GO" id="GO:0016020">
    <property type="term" value="C:membrane"/>
    <property type="evidence" value="ECO:0007669"/>
    <property type="project" value="UniProtKB-SubCell"/>
</dbReference>
<dbReference type="GO" id="GO:0009403">
    <property type="term" value="P:toxin biosynthetic process"/>
    <property type="evidence" value="ECO:0007669"/>
    <property type="project" value="InterPro"/>
</dbReference>
<evidence type="ECO:0000256" key="3">
    <source>
        <dbReference type="ARBA" id="ARBA00022989"/>
    </source>
</evidence>
<dbReference type="InterPro" id="IPR052719">
    <property type="entry name" value="CvpA-like"/>
</dbReference>
<gene>
    <name evidence="6" type="primary">cvpA</name>
    <name evidence="6" type="ORF">SFSGTM_24930</name>
</gene>